<dbReference type="Pfam" id="PF12274">
    <property type="entry name" value="DUF3615"/>
    <property type="match status" value="1"/>
</dbReference>
<evidence type="ECO:0000313" key="4">
    <source>
        <dbReference type="Proteomes" id="UP001341281"/>
    </source>
</evidence>
<reference evidence="3 4" key="1">
    <citation type="submission" date="2024-02" db="EMBL/GenBank/DDBJ databases">
        <title>High-quality chromosome-scale genome assembly of Pensacola bahiagrass (Paspalum notatum Flugge var. saurae).</title>
        <authorList>
            <person name="Vega J.M."/>
            <person name="Podio M."/>
            <person name="Orjuela J."/>
            <person name="Siena L.A."/>
            <person name="Pessino S.C."/>
            <person name="Combes M.C."/>
            <person name="Mariac C."/>
            <person name="Albertini E."/>
            <person name="Pupilli F."/>
            <person name="Ortiz J.P.A."/>
            <person name="Leblanc O."/>
        </authorList>
    </citation>
    <scope>NUCLEOTIDE SEQUENCE [LARGE SCALE GENOMIC DNA]</scope>
    <source>
        <strain evidence="3">R1</strain>
        <tissue evidence="3">Leaf</tissue>
    </source>
</reference>
<dbReference type="InterPro" id="IPR022059">
    <property type="entry name" value="DUF3615"/>
</dbReference>
<feature type="compositionally biased region" description="Polar residues" evidence="1">
    <location>
        <begin position="57"/>
        <end position="66"/>
    </location>
</feature>
<dbReference type="AlphaFoldDB" id="A0AAQ3TPF3"/>
<dbReference type="PANTHER" id="PTHR34710:SF20">
    <property type="entry name" value="OS10G0550200 PROTEIN"/>
    <property type="match status" value="1"/>
</dbReference>
<organism evidence="3 4">
    <name type="scientific">Paspalum notatum var. saurae</name>
    <dbReference type="NCBI Taxonomy" id="547442"/>
    <lineage>
        <taxon>Eukaryota</taxon>
        <taxon>Viridiplantae</taxon>
        <taxon>Streptophyta</taxon>
        <taxon>Embryophyta</taxon>
        <taxon>Tracheophyta</taxon>
        <taxon>Spermatophyta</taxon>
        <taxon>Magnoliopsida</taxon>
        <taxon>Liliopsida</taxon>
        <taxon>Poales</taxon>
        <taxon>Poaceae</taxon>
        <taxon>PACMAD clade</taxon>
        <taxon>Panicoideae</taxon>
        <taxon>Andropogonodae</taxon>
        <taxon>Paspaleae</taxon>
        <taxon>Paspalinae</taxon>
        <taxon>Paspalum</taxon>
    </lineage>
</organism>
<feature type="domain" description="DUF3615" evidence="2">
    <location>
        <begin position="186"/>
        <end position="299"/>
    </location>
</feature>
<accession>A0AAQ3TPF3</accession>
<dbReference type="PANTHER" id="PTHR34710">
    <property type="entry name" value="OS03G0834100 PROTEIN"/>
    <property type="match status" value="1"/>
</dbReference>
<evidence type="ECO:0000313" key="3">
    <source>
        <dbReference type="EMBL" id="WVZ77954.1"/>
    </source>
</evidence>
<name>A0AAQ3TPF3_PASNO</name>
<dbReference type="EMBL" id="CP144749">
    <property type="protein sequence ID" value="WVZ77954.1"/>
    <property type="molecule type" value="Genomic_DNA"/>
</dbReference>
<evidence type="ECO:0000256" key="1">
    <source>
        <dbReference type="SAM" id="MobiDB-lite"/>
    </source>
</evidence>
<sequence>MHPDRSSPQRGQPSPYVRFGQSSAPSPPAINIITDAPDPHSCASPPTLPTFMDIDSTGVSQDQHSLLTPVLDAPPQPQHQEELESGSDLDSLPHITIIPFPESEEPGSPTSPPPGSPRPGEVTSLPGSPPPGEVNPIWSPEDSPSDEEDPYFDYLEDKFMNTAADALSDDDIDYKAISQRQSVQYAECALEHYNNNEENKIKYELINAITFCDTLVRMGCYSHVNFTAKAKQPNAKVEHFFAELCRDHGTLVPTYVVSLEGIKQVGGLRGSKFDNKFYPNGLPVDTQNCYACNHNLKHPKNGGLYKMGHIAMSDYYFGWL</sequence>
<evidence type="ECO:0000259" key="2">
    <source>
        <dbReference type="Pfam" id="PF12274"/>
    </source>
</evidence>
<gene>
    <name evidence="3" type="ORF">U9M48_025741</name>
</gene>
<protein>
    <recommendedName>
        <fullName evidence="2">DUF3615 domain-containing protein</fullName>
    </recommendedName>
</protein>
<keyword evidence="4" id="KW-1185">Reference proteome</keyword>
<feature type="region of interest" description="Disordered" evidence="1">
    <location>
        <begin position="1"/>
        <end position="151"/>
    </location>
</feature>
<dbReference type="Proteomes" id="UP001341281">
    <property type="component" value="Chromosome 05"/>
</dbReference>
<proteinExistence type="predicted"/>